<reference evidence="2" key="1">
    <citation type="submission" date="2023-03" db="UniProtKB">
        <authorList>
            <consortium name="EnsemblPlants"/>
        </authorList>
    </citation>
    <scope>IDENTIFICATION</scope>
</reference>
<dbReference type="Gramene" id="MELO3C033461.2.1">
    <property type="protein sequence ID" value="MELO3C033461.2.1"/>
    <property type="gene ID" value="MELO3C033461.2"/>
</dbReference>
<organism evidence="2">
    <name type="scientific">Cucumis melo</name>
    <name type="common">Muskmelon</name>
    <dbReference type="NCBI Taxonomy" id="3656"/>
    <lineage>
        <taxon>Eukaryota</taxon>
        <taxon>Viridiplantae</taxon>
        <taxon>Streptophyta</taxon>
        <taxon>Embryophyta</taxon>
        <taxon>Tracheophyta</taxon>
        <taxon>Spermatophyta</taxon>
        <taxon>Magnoliopsida</taxon>
        <taxon>eudicotyledons</taxon>
        <taxon>Gunneridae</taxon>
        <taxon>Pentapetalae</taxon>
        <taxon>rosids</taxon>
        <taxon>fabids</taxon>
        <taxon>Cucurbitales</taxon>
        <taxon>Cucurbitaceae</taxon>
        <taxon>Benincaseae</taxon>
        <taxon>Cucumis</taxon>
    </lineage>
</organism>
<keyword evidence="1" id="KW-1133">Transmembrane helix</keyword>
<dbReference type="InterPro" id="IPR023674">
    <property type="entry name" value="Ribosomal_uL1-like"/>
</dbReference>
<proteinExistence type="predicted"/>
<dbReference type="InterPro" id="IPR016095">
    <property type="entry name" value="Ribosomal_uL1_3-a/b-sand"/>
</dbReference>
<accession>A0A9I9EGM7</accession>
<name>A0A9I9EGM7_CUCME</name>
<dbReference type="AlphaFoldDB" id="A0A9I9EGM7"/>
<dbReference type="Gene3D" id="3.40.50.790">
    <property type="match status" value="1"/>
</dbReference>
<dbReference type="EnsemblPlants" id="MELO3C033461.2.1">
    <property type="protein sequence ID" value="MELO3C033461.2.1"/>
    <property type="gene ID" value="MELO3C033461.2"/>
</dbReference>
<keyword evidence="1" id="KW-0812">Transmembrane</keyword>
<keyword evidence="1" id="KW-0472">Membrane</keyword>
<evidence type="ECO:0000256" key="1">
    <source>
        <dbReference type="SAM" id="Phobius"/>
    </source>
</evidence>
<sequence>MQEQIWFGGEDLTEQIKGGFMEFDKLIASPDKMPKVLNLMHIMTLLSGFAGVYTEVNYLCSFITVLMILNHALRY</sequence>
<evidence type="ECO:0000313" key="2">
    <source>
        <dbReference type="EnsemblPlants" id="MELO3C033461.2.1"/>
    </source>
</evidence>
<dbReference type="SUPFAM" id="SSF56808">
    <property type="entry name" value="Ribosomal protein L1"/>
    <property type="match status" value="1"/>
</dbReference>
<feature type="transmembrane region" description="Helical" evidence="1">
    <location>
        <begin position="42"/>
        <end position="69"/>
    </location>
</feature>
<protein>
    <submittedName>
        <fullName evidence="2">Uncharacterized protein</fullName>
    </submittedName>
</protein>